<dbReference type="AlphaFoldDB" id="A0A067BSF3"/>
<proteinExistence type="predicted"/>
<evidence type="ECO:0000313" key="1">
    <source>
        <dbReference type="EMBL" id="KDO17602.1"/>
    </source>
</evidence>
<sequence length="250" mass="26969">MARVVLTSPPLVGVIFGYQFGVYEDVRYWFLMTASLQISPEDEYDMRGDKTATRRILACRPDLASAEAVVLASHCARFELLHRDGYVCSSNAIRAAIGRGHLDGIRFLFEHGVAPPRNSIERAVGDNQRDILAYLLTLADADVDVDAALATALHHILLCGSNVAIVDMLLASGRTSVPPGAVLAALQKRHLNLARCLLSHGGLLDVASVDAKFFGLFANDIAPLLDLLREFGIDLPTSAKSPCAVSDSSR</sequence>
<organism evidence="1 2">
    <name type="scientific">Saprolegnia parasitica (strain CBS 223.65)</name>
    <dbReference type="NCBI Taxonomy" id="695850"/>
    <lineage>
        <taxon>Eukaryota</taxon>
        <taxon>Sar</taxon>
        <taxon>Stramenopiles</taxon>
        <taxon>Oomycota</taxon>
        <taxon>Saprolegniomycetes</taxon>
        <taxon>Saprolegniales</taxon>
        <taxon>Saprolegniaceae</taxon>
        <taxon>Saprolegnia</taxon>
    </lineage>
</organism>
<dbReference type="OMA" id="YIHEPET"/>
<protein>
    <submittedName>
        <fullName evidence="1">Uncharacterized protein</fullName>
    </submittedName>
</protein>
<gene>
    <name evidence="1" type="ORF">SPRG_16980</name>
</gene>
<dbReference type="InterPro" id="IPR036770">
    <property type="entry name" value="Ankyrin_rpt-contain_sf"/>
</dbReference>
<dbReference type="KEGG" id="spar:SPRG_16980"/>
<evidence type="ECO:0000313" key="2">
    <source>
        <dbReference type="Proteomes" id="UP000030745"/>
    </source>
</evidence>
<dbReference type="Proteomes" id="UP000030745">
    <property type="component" value="Unassembled WGS sequence"/>
</dbReference>
<keyword evidence="2" id="KW-1185">Reference proteome</keyword>
<dbReference type="GeneID" id="24138553"/>
<dbReference type="RefSeq" id="XP_012211690.1">
    <property type="nucleotide sequence ID" value="XM_012356300.1"/>
</dbReference>
<dbReference type="VEuPathDB" id="FungiDB:SPRG_16980"/>
<dbReference type="EMBL" id="KK583614">
    <property type="protein sequence ID" value="KDO17602.1"/>
    <property type="molecule type" value="Genomic_DNA"/>
</dbReference>
<dbReference type="Gene3D" id="1.25.40.20">
    <property type="entry name" value="Ankyrin repeat-containing domain"/>
    <property type="match status" value="1"/>
</dbReference>
<dbReference type="SUPFAM" id="SSF48403">
    <property type="entry name" value="Ankyrin repeat"/>
    <property type="match status" value="1"/>
</dbReference>
<accession>A0A067BSF3</accession>
<name>A0A067BSF3_SAPPC</name>
<reference evidence="1 2" key="1">
    <citation type="journal article" date="2013" name="PLoS Genet.">
        <title>Distinctive expansion of potential virulence genes in the genome of the oomycete fish pathogen Saprolegnia parasitica.</title>
        <authorList>
            <person name="Jiang R.H."/>
            <person name="de Bruijn I."/>
            <person name="Haas B.J."/>
            <person name="Belmonte R."/>
            <person name="Lobach L."/>
            <person name="Christie J."/>
            <person name="van den Ackerveken G."/>
            <person name="Bottin A."/>
            <person name="Bulone V."/>
            <person name="Diaz-Moreno S.M."/>
            <person name="Dumas B."/>
            <person name="Fan L."/>
            <person name="Gaulin E."/>
            <person name="Govers F."/>
            <person name="Grenville-Briggs L.J."/>
            <person name="Horner N.R."/>
            <person name="Levin J.Z."/>
            <person name="Mammella M."/>
            <person name="Meijer H.J."/>
            <person name="Morris P."/>
            <person name="Nusbaum C."/>
            <person name="Oome S."/>
            <person name="Phillips A.J."/>
            <person name="van Rooyen D."/>
            <person name="Rzeszutek E."/>
            <person name="Saraiva M."/>
            <person name="Secombes C.J."/>
            <person name="Seidl M.F."/>
            <person name="Snel B."/>
            <person name="Stassen J.H."/>
            <person name="Sykes S."/>
            <person name="Tripathy S."/>
            <person name="van den Berg H."/>
            <person name="Vega-Arreguin J.C."/>
            <person name="Wawra S."/>
            <person name="Young S.K."/>
            <person name="Zeng Q."/>
            <person name="Dieguez-Uribeondo J."/>
            <person name="Russ C."/>
            <person name="Tyler B.M."/>
            <person name="van West P."/>
        </authorList>
    </citation>
    <scope>NUCLEOTIDE SEQUENCE [LARGE SCALE GENOMIC DNA]</scope>
    <source>
        <strain evidence="1 2">CBS 223.65</strain>
    </source>
</reference>